<sequence length="223" mass="24932">MLTSDIEDVLQTAGQDTTVTKRRSKKADADIEDVLQTAGQDTTVTKRRSKKADADIEDVLQTAGQDTTVTKRGSKKADADIEDVLQTAGQDTTVTKIRKKRSKKADPDIEDVLKTADLGLSVFCPRKDQWDLCVGYHHRNIPQEEYDAHVKSKDRARAEKDENKKPASSFNHLLMMEHTDFKTISTSRFNSIRPGRKADDSVVNQFSHIHYTPTGADTLQSIS</sequence>
<comment type="caution">
    <text evidence="2">The sequence shown here is derived from an EMBL/GenBank/DDBJ whole genome shotgun (WGS) entry which is preliminary data.</text>
</comment>
<dbReference type="AlphaFoldDB" id="A0AAV4CSZ8"/>
<feature type="region of interest" description="Disordered" evidence="1">
    <location>
        <begin position="147"/>
        <end position="171"/>
    </location>
</feature>
<name>A0AAV4CSZ8_9GAST</name>
<evidence type="ECO:0000313" key="2">
    <source>
        <dbReference type="EMBL" id="GFO35068.1"/>
    </source>
</evidence>
<proteinExistence type="predicted"/>
<evidence type="ECO:0000313" key="3">
    <source>
        <dbReference type="Proteomes" id="UP000735302"/>
    </source>
</evidence>
<feature type="compositionally biased region" description="Basic and acidic residues" evidence="1">
    <location>
        <begin position="147"/>
        <end position="165"/>
    </location>
</feature>
<dbReference type="EMBL" id="BLXT01006951">
    <property type="protein sequence ID" value="GFO35068.1"/>
    <property type="molecule type" value="Genomic_DNA"/>
</dbReference>
<protein>
    <submittedName>
        <fullName evidence="2">Uncharacterized protein</fullName>
    </submittedName>
</protein>
<gene>
    <name evidence="2" type="ORF">PoB_006157300</name>
</gene>
<keyword evidence="3" id="KW-1185">Reference proteome</keyword>
<reference evidence="2 3" key="1">
    <citation type="journal article" date="2021" name="Elife">
        <title>Chloroplast acquisition without the gene transfer in kleptoplastic sea slugs, Plakobranchus ocellatus.</title>
        <authorList>
            <person name="Maeda T."/>
            <person name="Takahashi S."/>
            <person name="Yoshida T."/>
            <person name="Shimamura S."/>
            <person name="Takaki Y."/>
            <person name="Nagai Y."/>
            <person name="Toyoda A."/>
            <person name="Suzuki Y."/>
            <person name="Arimoto A."/>
            <person name="Ishii H."/>
            <person name="Satoh N."/>
            <person name="Nishiyama T."/>
            <person name="Hasebe M."/>
            <person name="Maruyama T."/>
            <person name="Minagawa J."/>
            <person name="Obokata J."/>
            <person name="Shigenobu S."/>
        </authorList>
    </citation>
    <scope>NUCLEOTIDE SEQUENCE [LARGE SCALE GENOMIC DNA]</scope>
</reference>
<dbReference type="Proteomes" id="UP000735302">
    <property type="component" value="Unassembled WGS sequence"/>
</dbReference>
<evidence type="ECO:0000256" key="1">
    <source>
        <dbReference type="SAM" id="MobiDB-lite"/>
    </source>
</evidence>
<accession>A0AAV4CSZ8</accession>
<organism evidence="2 3">
    <name type="scientific">Plakobranchus ocellatus</name>
    <dbReference type="NCBI Taxonomy" id="259542"/>
    <lineage>
        <taxon>Eukaryota</taxon>
        <taxon>Metazoa</taxon>
        <taxon>Spiralia</taxon>
        <taxon>Lophotrochozoa</taxon>
        <taxon>Mollusca</taxon>
        <taxon>Gastropoda</taxon>
        <taxon>Heterobranchia</taxon>
        <taxon>Euthyneura</taxon>
        <taxon>Panpulmonata</taxon>
        <taxon>Sacoglossa</taxon>
        <taxon>Placobranchoidea</taxon>
        <taxon>Plakobranchidae</taxon>
        <taxon>Plakobranchus</taxon>
    </lineage>
</organism>